<evidence type="ECO:0000313" key="3">
    <source>
        <dbReference type="Proteomes" id="UP000000940"/>
    </source>
</evidence>
<keyword evidence="3" id="KW-1185">Reference proteome</keyword>
<keyword evidence="1" id="KW-0812">Transmembrane</keyword>
<accession>D2C6Q3</accession>
<dbReference type="EMBL" id="CP001839">
    <property type="protein sequence ID" value="ADA66639.1"/>
    <property type="molecule type" value="Genomic_DNA"/>
</dbReference>
<dbReference type="HOGENOM" id="CLU_1844163_0_0_0"/>
<reference evidence="2 3" key="1">
    <citation type="submission" date="2009-12" db="EMBL/GenBank/DDBJ databases">
        <title>Complete sequence of Thermotoga petrophila RKU-1.</title>
        <authorList>
            <consortium name="US DOE Joint Genome Institute"/>
            <person name="Lucas S."/>
            <person name="Copeland A."/>
            <person name="Lapidus A."/>
            <person name="Glavina del Rio T."/>
            <person name="Dalin E."/>
            <person name="Tice H."/>
            <person name="Bruce D."/>
            <person name="Goodwin L."/>
            <person name="Pitluck S."/>
            <person name="Munk A.C."/>
            <person name="Brettin T."/>
            <person name="Detter J.C."/>
            <person name="Han C."/>
            <person name="Tapia R."/>
            <person name="Larimer F."/>
            <person name="Land M."/>
            <person name="Hauser L."/>
            <person name="Kyrpides N."/>
            <person name="Mikhailova N."/>
            <person name="Nelson K.E."/>
            <person name="Gogarten J.P."/>
            <person name="Noll K.M."/>
        </authorList>
    </citation>
    <scope>NUCLEOTIDE SEQUENCE [LARGE SCALE GENOMIC DNA]</scope>
    <source>
        <strain evidence="3">ATCC BAA-489 / DSM 13996 / JCM 10882 / RKU-10</strain>
    </source>
</reference>
<gene>
    <name evidence="2" type="ordered locus">Tnap_0543</name>
</gene>
<name>D2C6Q3_THEP2</name>
<keyword evidence="1" id="KW-1133">Transmembrane helix</keyword>
<sequence>MMLNLINLDDSGKKYSFLVPILVFFVNTVVFWNDIAMVYNSLRILLKIFEDFFLFFLYSLSISGLYKTITNRAPAEMMWALSPYVFLPLLSAFLDVRISLLILFFASLFLFRKLELKNLILISLVRASALCLFIWKISSWMR</sequence>
<proteinExistence type="predicted"/>
<feature type="transmembrane region" description="Helical" evidence="1">
    <location>
        <begin position="44"/>
        <end position="66"/>
    </location>
</feature>
<feature type="transmembrane region" description="Helical" evidence="1">
    <location>
        <begin position="86"/>
        <end position="111"/>
    </location>
</feature>
<dbReference type="Proteomes" id="UP000000940">
    <property type="component" value="Chromosome"/>
</dbReference>
<dbReference type="AlphaFoldDB" id="D2C6Q3"/>
<protein>
    <submittedName>
        <fullName evidence="2">Uncharacterized protein</fullName>
    </submittedName>
</protein>
<organism evidence="2 3">
    <name type="scientific">Thermotoga petrophila (strain ATCC BAA-489 / DSM 13996 / JCM 10882 / RKU-10)</name>
    <name type="common">Thermotoga naphthophila</name>
    <dbReference type="NCBI Taxonomy" id="590168"/>
    <lineage>
        <taxon>Bacteria</taxon>
        <taxon>Thermotogati</taxon>
        <taxon>Thermotogota</taxon>
        <taxon>Thermotogae</taxon>
        <taxon>Thermotogales</taxon>
        <taxon>Thermotogaceae</taxon>
        <taxon>Thermotoga</taxon>
    </lineage>
</organism>
<feature type="transmembrane region" description="Helical" evidence="1">
    <location>
        <begin position="118"/>
        <end position="137"/>
    </location>
</feature>
<evidence type="ECO:0000256" key="1">
    <source>
        <dbReference type="SAM" id="Phobius"/>
    </source>
</evidence>
<dbReference type="KEGG" id="tnp:Tnap_0543"/>
<keyword evidence="1" id="KW-0472">Membrane</keyword>
<dbReference type="RefSeq" id="WP_004080973.1">
    <property type="nucleotide sequence ID" value="NC_013642.1"/>
</dbReference>
<feature type="transmembrane region" description="Helical" evidence="1">
    <location>
        <begin position="15"/>
        <end position="32"/>
    </location>
</feature>
<evidence type="ECO:0000313" key="2">
    <source>
        <dbReference type="EMBL" id="ADA66639.1"/>
    </source>
</evidence>